<proteinExistence type="predicted"/>
<keyword evidence="4" id="KW-1185">Reference proteome</keyword>
<protein>
    <recommendedName>
        <fullName evidence="2">DNA utilization protein HofO C-terminal domain-containing protein</fullName>
    </recommendedName>
</protein>
<evidence type="ECO:0000313" key="4">
    <source>
        <dbReference type="Proteomes" id="UP000239181"/>
    </source>
</evidence>
<evidence type="ECO:0000259" key="2">
    <source>
        <dbReference type="Pfam" id="PF25319"/>
    </source>
</evidence>
<evidence type="ECO:0000256" key="1">
    <source>
        <dbReference type="SAM" id="Phobius"/>
    </source>
</evidence>
<dbReference type="EMBL" id="PDET01000013">
    <property type="protein sequence ID" value="PRD14107.1"/>
    <property type="molecule type" value="Genomic_DNA"/>
</dbReference>
<dbReference type="InterPro" id="IPR057522">
    <property type="entry name" value="HofO_C"/>
</dbReference>
<evidence type="ECO:0000313" key="3">
    <source>
        <dbReference type="EMBL" id="PRD14107.1"/>
    </source>
</evidence>
<feature type="domain" description="DNA utilization protein HofO C-terminal" evidence="2">
    <location>
        <begin position="93"/>
        <end position="163"/>
    </location>
</feature>
<dbReference type="OrthoDB" id="6519469at2"/>
<keyword evidence="1" id="KW-0812">Transmembrane</keyword>
<keyword evidence="1" id="KW-0472">Membrane</keyword>
<reference evidence="3 4" key="1">
    <citation type="submission" date="2017-10" db="EMBL/GenBank/DDBJ databases">
        <title>Draft genome of two endophytic bacteria isolated from 'guarana' Paullinia cupana (Mart.) Ducke.</title>
        <authorList>
            <person name="Siqueira K.A."/>
            <person name="Liotti R.G."/>
            <person name="Mendes T.A."/>
            <person name="Soares M.A."/>
        </authorList>
    </citation>
    <scope>NUCLEOTIDE SEQUENCE [LARGE SCALE GENOMIC DNA]</scope>
    <source>
        <strain evidence="3 4">342</strain>
    </source>
</reference>
<gene>
    <name evidence="3" type="ORF">CQW29_17605</name>
</gene>
<sequence length="165" mass="18939">MSNRWLAGWLEADIRLRMFSVIGVGALMALLMWQFWLYPAGQKSHQLDKQADESVSRYQQRIAVLRRLPPLSTLEQQIEQLGEQAAVEDNHHFSLPALLAACGGELEHWQPNERGGELSISLRWQQFTDLLGYLMTLRPAVTIPLMTLQGQSPRLHLLIQLHYEI</sequence>
<dbReference type="Pfam" id="PF25319">
    <property type="entry name" value="HofO"/>
    <property type="match status" value="1"/>
</dbReference>
<organism evidence="3 4">
    <name type="scientific">Pantoea coffeiphila</name>
    <dbReference type="NCBI Taxonomy" id="1465635"/>
    <lineage>
        <taxon>Bacteria</taxon>
        <taxon>Pseudomonadati</taxon>
        <taxon>Pseudomonadota</taxon>
        <taxon>Gammaproteobacteria</taxon>
        <taxon>Enterobacterales</taxon>
        <taxon>Erwiniaceae</taxon>
        <taxon>Pantoea</taxon>
    </lineage>
</organism>
<accession>A0A2S9I8J0</accession>
<comment type="caution">
    <text evidence="3">The sequence shown here is derived from an EMBL/GenBank/DDBJ whole genome shotgun (WGS) entry which is preliminary data.</text>
</comment>
<dbReference type="RefSeq" id="WP_105594042.1">
    <property type="nucleotide sequence ID" value="NZ_PDET01000013.1"/>
</dbReference>
<name>A0A2S9I8J0_9GAMM</name>
<dbReference type="Proteomes" id="UP000239181">
    <property type="component" value="Unassembled WGS sequence"/>
</dbReference>
<dbReference type="AlphaFoldDB" id="A0A2S9I8J0"/>
<feature type="transmembrane region" description="Helical" evidence="1">
    <location>
        <begin position="20"/>
        <end position="38"/>
    </location>
</feature>
<keyword evidence="1" id="KW-1133">Transmembrane helix</keyword>